<keyword evidence="2" id="KW-1185">Reference proteome</keyword>
<proteinExistence type="predicted"/>
<gene>
    <name evidence="1" type="ORF">PG986_002887</name>
</gene>
<sequence>MCQQVNYQMVCTDCGRNMGQRQSVHPCSQARRRRRKGACDQGIVAHRGAPYTDQQLCRACTERYEQSMIDRNDDYRGNYTW</sequence>
<protein>
    <submittedName>
        <fullName evidence="1">Uncharacterized protein</fullName>
    </submittedName>
</protein>
<dbReference type="GeneID" id="92072171"/>
<evidence type="ECO:0000313" key="2">
    <source>
        <dbReference type="Proteomes" id="UP001391051"/>
    </source>
</evidence>
<name>A0ABR1QQ35_9PEZI</name>
<dbReference type="RefSeq" id="XP_066704173.1">
    <property type="nucleotide sequence ID" value="XM_066839109.1"/>
</dbReference>
<organism evidence="1 2">
    <name type="scientific">Apiospora aurea</name>
    <dbReference type="NCBI Taxonomy" id="335848"/>
    <lineage>
        <taxon>Eukaryota</taxon>
        <taxon>Fungi</taxon>
        <taxon>Dikarya</taxon>
        <taxon>Ascomycota</taxon>
        <taxon>Pezizomycotina</taxon>
        <taxon>Sordariomycetes</taxon>
        <taxon>Xylariomycetidae</taxon>
        <taxon>Amphisphaeriales</taxon>
        <taxon>Apiosporaceae</taxon>
        <taxon>Apiospora</taxon>
    </lineage>
</organism>
<reference evidence="1 2" key="1">
    <citation type="submission" date="2023-01" db="EMBL/GenBank/DDBJ databases">
        <title>Analysis of 21 Apiospora genomes using comparative genomics revels a genus with tremendous synthesis potential of carbohydrate active enzymes and secondary metabolites.</title>
        <authorList>
            <person name="Sorensen T."/>
        </authorList>
    </citation>
    <scope>NUCLEOTIDE SEQUENCE [LARGE SCALE GENOMIC DNA]</scope>
    <source>
        <strain evidence="1 2">CBS 24483</strain>
    </source>
</reference>
<dbReference type="Proteomes" id="UP001391051">
    <property type="component" value="Unassembled WGS sequence"/>
</dbReference>
<evidence type="ECO:0000313" key="1">
    <source>
        <dbReference type="EMBL" id="KAK7962062.1"/>
    </source>
</evidence>
<accession>A0ABR1QQ35</accession>
<comment type="caution">
    <text evidence="1">The sequence shown here is derived from an EMBL/GenBank/DDBJ whole genome shotgun (WGS) entry which is preliminary data.</text>
</comment>
<dbReference type="EMBL" id="JAQQWE010000002">
    <property type="protein sequence ID" value="KAK7962062.1"/>
    <property type="molecule type" value="Genomic_DNA"/>
</dbReference>